<dbReference type="SMART" id="SM00360">
    <property type="entry name" value="RRM"/>
    <property type="match status" value="2"/>
</dbReference>
<proteinExistence type="predicted"/>
<evidence type="ECO:0000256" key="1">
    <source>
        <dbReference type="ARBA" id="ARBA00022884"/>
    </source>
</evidence>
<dbReference type="GO" id="GO:0000184">
    <property type="term" value="P:nuclear-transcribed mRNA catabolic process, nonsense-mediated decay"/>
    <property type="evidence" value="ECO:0007669"/>
    <property type="project" value="TreeGrafter"/>
</dbReference>
<organism evidence="4 5">
    <name type="scientific">Clydaea vesicula</name>
    <dbReference type="NCBI Taxonomy" id="447962"/>
    <lineage>
        <taxon>Eukaryota</taxon>
        <taxon>Fungi</taxon>
        <taxon>Fungi incertae sedis</taxon>
        <taxon>Chytridiomycota</taxon>
        <taxon>Chytridiomycota incertae sedis</taxon>
        <taxon>Chytridiomycetes</taxon>
        <taxon>Lobulomycetales</taxon>
        <taxon>Lobulomycetaceae</taxon>
        <taxon>Clydaea</taxon>
    </lineage>
</organism>
<accession>A0AAD5U7J2</accession>
<comment type="caution">
    <text evidence="4">The sequence shown here is derived from an EMBL/GenBank/DDBJ whole genome shotgun (WGS) entry which is preliminary data.</text>
</comment>
<feature type="domain" description="RRM" evidence="3">
    <location>
        <begin position="1"/>
        <end position="43"/>
    </location>
</feature>
<evidence type="ECO:0000256" key="2">
    <source>
        <dbReference type="PROSITE-ProRule" id="PRU00176"/>
    </source>
</evidence>
<dbReference type="InterPro" id="IPR035979">
    <property type="entry name" value="RBD_domain_sf"/>
</dbReference>
<dbReference type="GO" id="GO:0043488">
    <property type="term" value="P:regulation of mRNA stability"/>
    <property type="evidence" value="ECO:0007669"/>
    <property type="project" value="TreeGrafter"/>
</dbReference>
<evidence type="ECO:0000259" key="3">
    <source>
        <dbReference type="PROSITE" id="PS50102"/>
    </source>
</evidence>
<dbReference type="Pfam" id="PF00076">
    <property type="entry name" value="RRM_1"/>
    <property type="match status" value="3"/>
</dbReference>
<feature type="domain" description="RRM" evidence="3">
    <location>
        <begin position="57"/>
        <end position="135"/>
    </location>
</feature>
<feature type="non-terminal residue" evidence="4">
    <location>
        <position position="1"/>
    </location>
</feature>
<dbReference type="PROSITE" id="PS50102">
    <property type="entry name" value="RRM"/>
    <property type="match status" value="3"/>
</dbReference>
<dbReference type="Gene3D" id="3.30.70.330">
    <property type="match status" value="3"/>
</dbReference>
<dbReference type="Proteomes" id="UP001211065">
    <property type="component" value="Unassembled WGS sequence"/>
</dbReference>
<dbReference type="GO" id="GO:0003729">
    <property type="term" value="F:mRNA binding"/>
    <property type="evidence" value="ECO:0007669"/>
    <property type="project" value="InterPro"/>
</dbReference>
<dbReference type="InterPro" id="IPR050825">
    <property type="entry name" value="RBM42_RBP45_47-like"/>
</dbReference>
<evidence type="ECO:0000313" key="4">
    <source>
        <dbReference type="EMBL" id="KAJ3227508.1"/>
    </source>
</evidence>
<protein>
    <recommendedName>
        <fullName evidence="3">RRM domain-containing protein</fullName>
    </recommendedName>
</protein>
<dbReference type="GO" id="GO:0034063">
    <property type="term" value="P:stress granule assembly"/>
    <property type="evidence" value="ECO:0007669"/>
    <property type="project" value="TreeGrafter"/>
</dbReference>
<dbReference type="PANTHER" id="PTHR47640:SF5">
    <property type="entry name" value="RRM DOMAIN-CONTAINING PROTEIN"/>
    <property type="match status" value="1"/>
</dbReference>
<dbReference type="AlphaFoldDB" id="A0AAD5U7J2"/>
<keyword evidence="1 2" id="KW-0694">RNA-binding</keyword>
<reference evidence="4" key="1">
    <citation type="submission" date="2020-05" db="EMBL/GenBank/DDBJ databases">
        <title>Phylogenomic resolution of chytrid fungi.</title>
        <authorList>
            <person name="Stajich J.E."/>
            <person name="Amses K."/>
            <person name="Simmons R."/>
            <person name="Seto K."/>
            <person name="Myers J."/>
            <person name="Bonds A."/>
            <person name="Quandt C.A."/>
            <person name="Barry K."/>
            <person name="Liu P."/>
            <person name="Grigoriev I."/>
            <person name="Longcore J.E."/>
            <person name="James T.Y."/>
        </authorList>
    </citation>
    <scope>NUCLEOTIDE SEQUENCE</scope>
    <source>
        <strain evidence="4">JEL0476</strain>
    </source>
</reference>
<sequence length="326" mass="35639">AQGTGVHFGFVEFRDHRSAEQAINSLNGTHVMNYDIRVNWAFAGAHANSTVDTSSHFHLFVGDLSAEVNDQILWTAFQKFGSLSEARVMWDANSGKSRGYGFVAFKERVEAEQALTTMNGEWIGSRPIRLNWANQKSNLTNLAVSGVSLGHMSMGQHSQPSFNLNTSGPLNYEVVVNQTSTFNTTVYVGNLPPTTTRKQYGAIYELKLQSDRGYAFVKMDTHENAAMAIVSTNGLSINNRPVKCSWGKDKGPENFFNPQQVGGTYPGYAYGGGDASSGAGTGASAVAGYYQQQQGLYNPSAYGYAGGWNQNNAQQYYNAQQQQQQQ</sequence>
<feature type="domain" description="RRM" evidence="3">
    <location>
        <begin position="184"/>
        <end position="249"/>
    </location>
</feature>
<keyword evidence="5" id="KW-1185">Reference proteome</keyword>
<dbReference type="GO" id="GO:0010494">
    <property type="term" value="C:cytoplasmic stress granule"/>
    <property type="evidence" value="ECO:0007669"/>
    <property type="project" value="TreeGrafter"/>
</dbReference>
<gene>
    <name evidence="4" type="ORF">HK099_001659</name>
</gene>
<name>A0AAD5U7J2_9FUNG</name>
<dbReference type="EMBL" id="JADGJW010000015">
    <property type="protein sequence ID" value="KAJ3227508.1"/>
    <property type="molecule type" value="Genomic_DNA"/>
</dbReference>
<dbReference type="SUPFAM" id="SSF54928">
    <property type="entry name" value="RNA-binding domain, RBD"/>
    <property type="match status" value="2"/>
</dbReference>
<evidence type="ECO:0000313" key="5">
    <source>
        <dbReference type="Proteomes" id="UP001211065"/>
    </source>
</evidence>
<dbReference type="InterPro" id="IPR012677">
    <property type="entry name" value="Nucleotide-bd_a/b_plait_sf"/>
</dbReference>
<dbReference type="PANTHER" id="PTHR47640">
    <property type="entry name" value="TRNA SELENOCYSTEINE 1-ASSOCIATED PROTEIN 1-RELATED-RELATED"/>
    <property type="match status" value="1"/>
</dbReference>
<dbReference type="InterPro" id="IPR000504">
    <property type="entry name" value="RRM_dom"/>
</dbReference>